<organism evidence="1">
    <name type="scientific">viral metagenome</name>
    <dbReference type="NCBI Taxonomy" id="1070528"/>
    <lineage>
        <taxon>unclassified sequences</taxon>
        <taxon>metagenomes</taxon>
        <taxon>organismal metagenomes</taxon>
    </lineage>
</organism>
<protein>
    <submittedName>
        <fullName evidence="1">Uncharacterized protein</fullName>
    </submittedName>
</protein>
<name>A0A6C0AXX7_9ZZZZ</name>
<dbReference type="AlphaFoldDB" id="A0A6C0AXX7"/>
<dbReference type="EMBL" id="MN738772">
    <property type="protein sequence ID" value="QHS84091.1"/>
    <property type="molecule type" value="Genomic_DNA"/>
</dbReference>
<sequence length="73" mass="8982">MNIELHEQKNELIELKYEYINKLKKIEEQIKVVQSQIYKECAIKNNGHKWIREREEGMYGETFFYCQYCRCGE</sequence>
<accession>A0A6C0AXX7</accession>
<reference evidence="1" key="1">
    <citation type="journal article" date="2020" name="Nature">
        <title>Giant virus diversity and host interactions through global metagenomics.</title>
        <authorList>
            <person name="Schulz F."/>
            <person name="Roux S."/>
            <person name="Paez-Espino D."/>
            <person name="Jungbluth S."/>
            <person name="Walsh D.A."/>
            <person name="Denef V.J."/>
            <person name="McMahon K.D."/>
            <person name="Konstantinidis K.T."/>
            <person name="Eloe-Fadrosh E.A."/>
            <person name="Kyrpides N.C."/>
            <person name="Woyke T."/>
        </authorList>
    </citation>
    <scope>NUCLEOTIDE SEQUENCE</scope>
    <source>
        <strain evidence="1">GVMAG-S-ERX555965-48</strain>
    </source>
</reference>
<evidence type="ECO:0000313" key="1">
    <source>
        <dbReference type="EMBL" id="QHS84091.1"/>
    </source>
</evidence>
<proteinExistence type="predicted"/>